<sequence length="148" mass="16820">MVIQAELTSLRSERDRLCWEIVEKDEQLIDQRQLQRELAQAHAKLQRREQELARANAALNRSRKSACRATTHVYATSKSCPPSWVDHPRSSPLHVETCCDQRPLIPTTHLAQQSSCANLRGQATCGLHPSSRARRAVDRGPTHLPRRD</sequence>
<protein>
    <submittedName>
        <fullName evidence="2">Uncharacterized protein</fullName>
    </submittedName>
</protein>
<gene>
    <name evidence="2" type="ORF">CRG98_001855</name>
</gene>
<feature type="coiled-coil region" evidence="1">
    <location>
        <begin position="31"/>
        <end position="65"/>
    </location>
</feature>
<evidence type="ECO:0000313" key="3">
    <source>
        <dbReference type="Proteomes" id="UP000233551"/>
    </source>
</evidence>
<keyword evidence="3" id="KW-1185">Reference proteome</keyword>
<proteinExistence type="predicted"/>
<dbReference type="EMBL" id="PGOL01000076">
    <property type="protein sequence ID" value="PKI77731.1"/>
    <property type="molecule type" value="Genomic_DNA"/>
</dbReference>
<evidence type="ECO:0000313" key="2">
    <source>
        <dbReference type="EMBL" id="PKI77731.1"/>
    </source>
</evidence>
<evidence type="ECO:0000256" key="1">
    <source>
        <dbReference type="SAM" id="Coils"/>
    </source>
</evidence>
<keyword evidence="1" id="KW-0175">Coiled coil</keyword>
<dbReference type="Proteomes" id="UP000233551">
    <property type="component" value="Unassembled WGS sequence"/>
</dbReference>
<reference evidence="2 3" key="1">
    <citation type="submission" date="2017-11" db="EMBL/GenBank/DDBJ databases">
        <title>De-novo sequencing of pomegranate (Punica granatum L.) genome.</title>
        <authorList>
            <person name="Akparov Z."/>
            <person name="Amiraslanov A."/>
            <person name="Hajiyeva S."/>
            <person name="Abbasov M."/>
            <person name="Kaur K."/>
            <person name="Hamwieh A."/>
            <person name="Solovyev V."/>
            <person name="Salamov A."/>
            <person name="Braich B."/>
            <person name="Kosarev P."/>
            <person name="Mahmoud A."/>
            <person name="Hajiyev E."/>
            <person name="Babayeva S."/>
            <person name="Izzatullayeva V."/>
            <person name="Mammadov A."/>
            <person name="Mammadov A."/>
            <person name="Sharifova S."/>
            <person name="Ojaghi J."/>
            <person name="Eynullazada K."/>
            <person name="Bayramov B."/>
            <person name="Abdulazimova A."/>
            <person name="Shahmuradov I."/>
        </authorList>
    </citation>
    <scope>NUCLEOTIDE SEQUENCE [LARGE SCALE GENOMIC DNA]</scope>
    <source>
        <strain evidence="3">cv. AG2017</strain>
        <tissue evidence="2">Leaf</tissue>
    </source>
</reference>
<dbReference type="AlphaFoldDB" id="A0A2I0LAN2"/>
<name>A0A2I0LAN2_PUNGR</name>
<accession>A0A2I0LAN2</accession>
<comment type="caution">
    <text evidence="2">The sequence shown here is derived from an EMBL/GenBank/DDBJ whole genome shotgun (WGS) entry which is preliminary data.</text>
</comment>
<organism evidence="2 3">
    <name type="scientific">Punica granatum</name>
    <name type="common">Pomegranate</name>
    <dbReference type="NCBI Taxonomy" id="22663"/>
    <lineage>
        <taxon>Eukaryota</taxon>
        <taxon>Viridiplantae</taxon>
        <taxon>Streptophyta</taxon>
        <taxon>Embryophyta</taxon>
        <taxon>Tracheophyta</taxon>
        <taxon>Spermatophyta</taxon>
        <taxon>Magnoliopsida</taxon>
        <taxon>eudicotyledons</taxon>
        <taxon>Gunneridae</taxon>
        <taxon>Pentapetalae</taxon>
        <taxon>rosids</taxon>
        <taxon>malvids</taxon>
        <taxon>Myrtales</taxon>
        <taxon>Lythraceae</taxon>
        <taxon>Punica</taxon>
    </lineage>
</organism>